<name>G5GGS3_9FIRM</name>
<accession>G5GGS3</accession>
<feature type="binding site" evidence="6">
    <location>
        <position position="182"/>
    </location>
    <ligand>
        <name>S-adenosyl-L-methionine</name>
        <dbReference type="ChEBI" id="CHEBI:59789"/>
    </ligand>
</feature>
<dbReference type="GO" id="GO:0003723">
    <property type="term" value="F:RNA binding"/>
    <property type="evidence" value="ECO:0007669"/>
    <property type="project" value="UniProtKB-UniRule"/>
</dbReference>
<evidence type="ECO:0000256" key="4">
    <source>
        <dbReference type="ARBA" id="ARBA00022691"/>
    </source>
</evidence>
<evidence type="ECO:0000313" key="9">
    <source>
        <dbReference type="Proteomes" id="UP000003011"/>
    </source>
</evidence>
<dbReference type="CDD" id="cd21147">
    <property type="entry name" value="RsmF_methylt_CTD1"/>
    <property type="match status" value="1"/>
</dbReference>
<dbReference type="Pfam" id="PF01189">
    <property type="entry name" value="Methyltr_RsmB-F"/>
    <property type="match status" value="1"/>
</dbReference>
<evidence type="ECO:0000256" key="2">
    <source>
        <dbReference type="ARBA" id="ARBA00022603"/>
    </source>
</evidence>
<keyword evidence="1" id="KW-0963">Cytoplasm</keyword>
<protein>
    <recommendedName>
        <fullName evidence="7">SAM-dependent MTase RsmB/NOP-type domain-containing protein</fullName>
    </recommendedName>
</protein>
<dbReference type="HOGENOM" id="CLU_005316_6_1_9"/>
<comment type="similarity">
    <text evidence="6">Belongs to the class I-like SAM-binding methyltransferase superfamily. RsmB/NOP family.</text>
</comment>
<reference evidence="8 9" key="1">
    <citation type="submission" date="2011-08" db="EMBL/GenBank/DDBJ databases">
        <title>The Genome Sequence of Johnsonella ignava ATCC 51276.</title>
        <authorList>
            <consortium name="The Broad Institute Genome Sequencing Platform"/>
            <person name="Earl A."/>
            <person name="Ward D."/>
            <person name="Feldgarden M."/>
            <person name="Gevers D."/>
            <person name="Izard J."/>
            <person name="Blanton J.M."/>
            <person name="Baranova O.V."/>
            <person name="Dewhirst F.E."/>
            <person name="Young S.K."/>
            <person name="Zeng Q."/>
            <person name="Gargeya S."/>
            <person name="Fitzgerald M."/>
            <person name="Haas B."/>
            <person name="Abouelleil A."/>
            <person name="Alvarado L."/>
            <person name="Arachchi H.M."/>
            <person name="Berlin A."/>
            <person name="Brown A."/>
            <person name="Chapman S.B."/>
            <person name="Chen Z."/>
            <person name="Dunbar C."/>
            <person name="Freedman E."/>
            <person name="Gearin G."/>
            <person name="Gellesch M."/>
            <person name="Goldberg J."/>
            <person name="Griggs A."/>
            <person name="Gujja S."/>
            <person name="Heiman D."/>
            <person name="Howarth C."/>
            <person name="Larson L."/>
            <person name="Lui A."/>
            <person name="MacDonald P.J.P."/>
            <person name="Montmayeur A."/>
            <person name="Murphy C."/>
            <person name="Neiman D."/>
            <person name="Pearson M."/>
            <person name="Priest M."/>
            <person name="Roberts A."/>
            <person name="Saif S."/>
            <person name="Shea T."/>
            <person name="Shenoy N."/>
            <person name="Sisk P."/>
            <person name="Stolte C."/>
            <person name="Sykes S."/>
            <person name="Wortman J."/>
            <person name="Nusbaum C."/>
            <person name="Birren B."/>
        </authorList>
    </citation>
    <scope>NUCLEOTIDE SEQUENCE [LARGE SCALE GENOMIC DNA]</scope>
    <source>
        <strain evidence="8 9">ATCC 51276</strain>
    </source>
</reference>
<organism evidence="8 9">
    <name type="scientific">Johnsonella ignava ATCC 51276</name>
    <dbReference type="NCBI Taxonomy" id="679200"/>
    <lineage>
        <taxon>Bacteria</taxon>
        <taxon>Bacillati</taxon>
        <taxon>Bacillota</taxon>
        <taxon>Clostridia</taxon>
        <taxon>Lachnospirales</taxon>
        <taxon>Lachnospiraceae</taxon>
        <taxon>Johnsonella</taxon>
    </lineage>
</organism>
<dbReference type="SUPFAM" id="SSF53335">
    <property type="entry name" value="S-adenosyl-L-methionine-dependent methyltransferases"/>
    <property type="match status" value="1"/>
</dbReference>
<dbReference type="Pfam" id="PF17126">
    <property type="entry name" value="RsmF_methylt_CI"/>
    <property type="match status" value="1"/>
</dbReference>
<evidence type="ECO:0000259" key="7">
    <source>
        <dbReference type="PROSITE" id="PS51686"/>
    </source>
</evidence>
<dbReference type="InterPro" id="IPR031341">
    <property type="entry name" value="Methyltr_RsmF_N"/>
</dbReference>
<dbReference type="GO" id="GO:0008173">
    <property type="term" value="F:RNA methyltransferase activity"/>
    <property type="evidence" value="ECO:0007669"/>
    <property type="project" value="InterPro"/>
</dbReference>
<dbReference type="RefSeq" id="WP_005539957.1">
    <property type="nucleotide sequence ID" value="NZ_JH378830.1"/>
</dbReference>
<evidence type="ECO:0000256" key="3">
    <source>
        <dbReference type="ARBA" id="ARBA00022679"/>
    </source>
</evidence>
<dbReference type="InterPro" id="IPR027391">
    <property type="entry name" value="Nol1_Nop2_Fmu_2"/>
</dbReference>
<dbReference type="InterPro" id="IPR023267">
    <property type="entry name" value="RCMT"/>
</dbReference>
<dbReference type="PRINTS" id="PR02008">
    <property type="entry name" value="RCMTFAMILY"/>
</dbReference>
<feature type="active site" description="Nucleophile" evidence="6">
    <location>
        <position position="235"/>
    </location>
</feature>
<dbReference type="PANTHER" id="PTHR22807">
    <property type="entry name" value="NOP2 YEAST -RELATED NOL1/NOP2/FMU SUN DOMAIN-CONTAINING"/>
    <property type="match status" value="1"/>
</dbReference>
<dbReference type="Pfam" id="PF17125">
    <property type="entry name" value="Methyltr_RsmF_N"/>
    <property type="match status" value="1"/>
</dbReference>
<dbReference type="Gene3D" id="2.30.130.60">
    <property type="match status" value="1"/>
</dbReference>
<dbReference type="EMBL" id="ACZL01000014">
    <property type="protein sequence ID" value="EHI55981.1"/>
    <property type="molecule type" value="Genomic_DNA"/>
</dbReference>
<dbReference type="PANTHER" id="PTHR22807:SF30">
    <property type="entry name" value="28S RRNA (CYTOSINE(4447)-C(5))-METHYLTRANSFERASE-RELATED"/>
    <property type="match status" value="1"/>
</dbReference>
<keyword evidence="9" id="KW-1185">Reference proteome</keyword>
<feature type="binding site" evidence="6">
    <location>
        <begin position="113"/>
        <end position="119"/>
    </location>
    <ligand>
        <name>S-adenosyl-L-methionine</name>
        <dbReference type="ChEBI" id="CHEBI:59789"/>
    </ligand>
</feature>
<dbReference type="OrthoDB" id="9810297at2"/>
<dbReference type="InterPro" id="IPR031340">
    <property type="entry name" value="RsmF_methylt_CI"/>
</dbReference>
<dbReference type="Gene3D" id="3.30.70.1170">
    <property type="entry name" value="Sun protein, domain 3"/>
    <property type="match status" value="1"/>
</dbReference>
<dbReference type="PROSITE" id="PS51686">
    <property type="entry name" value="SAM_MT_RSMB_NOP"/>
    <property type="match status" value="1"/>
</dbReference>
<dbReference type="InterPro" id="IPR029063">
    <property type="entry name" value="SAM-dependent_MTases_sf"/>
</dbReference>
<dbReference type="eggNOG" id="COG0144">
    <property type="taxonomic scope" value="Bacteria"/>
</dbReference>
<evidence type="ECO:0000256" key="5">
    <source>
        <dbReference type="ARBA" id="ARBA00022884"/>
    </source>
</evidence>
<evidence type="ECO:0000313" key="8">
    <source>
        <dbReference type="EMBL" id="EHI55981.1"/>
    </source>
</evidence>
<comment type="caution">
    <text evidence="8">The sequence shown here is derived from an EMBL/GenBank/DDBJ whole genome shotgun (WGS) entry which is preliminary data.</text>
</comment>
<evidence type="ECO:0000256" key="6">
    <source>
        <dbReference type="PROSITE-ProRule" id="PRU01023"/>
    </source>
</evidence>
<dbReference type="Gene3D" id="3.40.50.150">
    <property type="entry name" value="Vaccinia Virus protein VP39"/>
    <property type="match status" value="1"/>
</dbReference>
<proteinExistence type="inferred from homology"/>
<dbReference type="GO" id="GO:0001510">
    <property type="term" value="P:RNA methylation"/>
    <property type="evidence" value="ECO:0007669"/>
    <property type="project" value="InterPro"/>
</dbReference>
<dbReference type="InterPro" id="IPR049560">
    <property type="entry name" value="MeTrfase_RsmB-F_NOP2_cat"/>
</dbReference>
<keyword evidence="3 6" id="KW-0808">Transferase</keyword>
<dbReference type="STRING" id="679200.HMPREF9333_00763"/>
<sequence>MLDITNLPEKYLESMKKLLGGEYPLYIESLGKKAYSGVRVNTLKIAPQRFKELFKNDFKPVPWTSNGFYTTQKTSLSKNPYYHAGLYYLQEPSAMAPAALADIKPHSKVLDLCAAPGGKSTEAAARLGGDGLLVSNDISATRAKALLKNLELTGAGNIIITCEKPENLVKCFSGYFDSIILDAPCSGEGMFRKDRAVLEEYKKRGPEAFTAIQAQLIDIASRLLKPGGSIIYSTCTYSVAENEYVVGGFLRLHNDFYLEPIDIYKGFYNSTHLEGSVRLFPHRIDGEGHFIAKIKRRKKDEDTDIYTYEKEDLNHCINKYTDSKVSKNKSVITKKKHGKRVETTSKIPESCMEFLKHIYRNWDRDRFYINREYIYYLPEFYVLDNNLHYLRTGLLLGRIKNLRFEPSQALAMNLKADEWDNPLDLDIDDNRVIKYLKGETIEDTKLYDGFRLVCVCGYPLGFVKQSGYKCKNKYYPGWRMT</sequence>
<comment type="caution">
    <text evidence="6">Lacks conserved residue(s) required for the propagation of feature annotation.</text>
</comment>
<keyword evidence="5 6" id="KW-0694">RNA-binding</keyword>
<keyword evidence="4 6" id="KW-0949">S-adenosyl-L-methionine</keyword>
<evidence type="ECO:0000256" key="1">
    <source>
        <dbReference type="ARBA" id="ARBA00022490"/>
    </source>
</evidence>
<dbReference type="Pfam" id="PF13636">
    <property type="entry name" value="Methyltranf_PUA"/>
    <property type="match status" value="1"/>
</dbReference>
<dbReference type="Proteomes" id="UP000003011">
    <property type="component" value="Unassembled WGS sequence"/>
</dbReference>
<keyword evidence="2 6" id="KW-0489">Methyltransferase</keyword>
<dbReference type="AlphaFoldDB" id="G5GGS3"/>
<feature type="domain" description="SAM-dependent MTase RsmB/NOP-type" evidence="7">
    <location>
        <begin position="15"/>
        <end position="297"/>
    </location>
</feature>
<gene>
    <name evidence="8" type="ORF">HMPREF9333_00763</name>
</gene>
<dbReference type="InterPro" id="IPR001678">
    <property type="entry name" value="MeTrfase_RsmB-F_NOP2_dom"/>
</dbReference>
<dbReference type="PATRIC" id="fig|679200.3.peg.805"/>
<dbReference type="CDD" id="cd02440">
    <property type="entry name" value="AdoMet_MTases"/>
    <property type="match status" value="1"/>
</dbReference>
<feature type="binding site" evidence="6">
    <location>
        <position position="137"/>
    </location>
    <ligand>
        <name>S-adenosyl-L-methionine</name>
        <dbReference type="ChEBI" id="CHEBI:59789"/>
    </ligand>
</feature>